<accession>A0A0D7DYC3</accession>
<sequence length="90" mass="10198">MSAETVRAAIAHIRVLLKAIPALLKSMPIIHDVWVHCSQQLGSLSASKENEIFLCYFFAQISDFRRRVGELRVKHDGILYIASHVIHRSS</sequence>
<protein>
    <submittedName>
        <fullName evidence="1">Uncharacterized protein</fullName>
    </submittedName>
</protein>
<dbReference type="EMBL" id="JXXD01000261">
    <property type="protein sequence ID" value="KIZ33241.1"/>
    <property type="molecule type" value="Genomic_DNA"/>
</dbReference>
<comment type="caution">
    <text evidence="1">The sequence shown here is derived from an EMBL/GenBank/DDBJ whole genome shotgun (WGS) entry which is preliminary data.</text>
</comment>
<gene>
    <name evidence="1" type="ORF">LO50_21490</name>
</gene>
<dbReference type="Proteomes" id="UP000032439">
    <property type="component" value="Unassembled WGS sequence"/>
</dbReference>
<reference evidence="1 2" key="1">
    <citation type="submission" date="2014-11" db="EMBL/GenBank/DDBJ databases">
        <title>Genomics and ecophysiology of heterotrophic nitrogen fixing bacteria isolated from estuarine surface water.</title>
        <authorList>
            <person name="Bentzon-Tilia M."/>
            <person name="Severin I."/>
            <person name="Hansen L.H."/>
            <person name="Riemann L."/>
        </authorList>
    </citation>
    <scope>NUCLEOTIDE SEQUENCE [LARGE SCALE GENOMIC DNA]</scope>
    <source>
        <strain evidence="1 2">BAL361</strain>
    </source>
</reference>
<evidence type="ECO:0000313" key="2">
    <source>
        <dbReference type="Proteomes" id="UP000032439"/>
    </source>
</evidence>
<dbReference type="PATRIC" id="fig|316.110.peg.2738"/>
<proteinExistence type="predicted"/>
<name>A0A0D7DYC3_STUST</name>
<dbReference type="AlphaFoldDB" id="A0A0D7DYC3"/>
<evidence type="ECO:0000313" key="1">
    <source>
        <dbReference type="EMBL" id="KIZ33241.1"/>
    </source>
</evidence>
<organism evidence="1 2">
    <name type="scientific">Stutzerimonas stutzeri</name>
    <name type="common">Pseudomonas stutzeri</name>
    <dbReference type="NCBI Taxonomy" id="316"/>
    <lineage>
        <taxon>Bacteria</taxon>
        <taxon>Pseudomonadati</taxon>
        <taxon>Pseudomonadota</taxon>
        <taxon>Gammaproteobacteria</taxon>
        <taxon>Pseudomonadales</taxon>
        <taxon>Pseudomonadaceae</taxon>
        <taxon>Stutzerimonas</taxon>
    </lineage>
</organism>